<evidence type="ECO:0000256" key="2">
    <source>
        <dbReference type="ARBA" id="ARBA00005417"/>
    </source>
</evidence>
<keyword evidence="5" id="KW-0547">Nucleotide-binding</keyword>
<sequence>MSTVSPSAARPATSTGDLVVHRALVRHGATVLVDVEDLRLEPGRALTVVGESGSGKSVLAHALVGTLPAELVAEGSMSLGEASFDLADRRGRRRLWGREVALLPQEPALALDPTMRVRAQVAEGARGWRPRDPGPLRAADERLDQVGLPGVGGAYPHTLSGGMAQRVAYAAATVGGARVLVVDEPSKGLDPASLDRLADLLTAHLAGGGLLLTITHDLRLARRLGGDVLVVREAGVVEAGPVDRVLDEPAHAYTRRLVAAEPGRWRHPWTTAGGAASRVDGGLLVTARGLTKAYAASPLFVDLDLQVREGERWSVTGPSGVGKTTLGNALLGLTRVDRGVVEHAPAARGGRLQKLYQDPSLSFPRRVPLARGLRDVVRRHGVDPARLPGLLEQVGLSPDLLARRPDQVSGGELQRVAVVRAMLARPTLVCADEATSRLDHVTQETTAEVLATELLETGCALLLVTHDAALADALTDHHVRLEPTG</sequence>
<keyword evidence="7" id="KW-0472">Membrane</keyword>
<dbReference type="EMBL" id="JACCAC010000001">
    <property type="protein sequence ID" value="NYG53924.1"/>
    <property type="molecule type" value="Genomic_DNA"/>
</dbReference>
<comment type="subcellular location">
    <subcellularLocation>
        <location evidence="1">Cell membrane</location>
        <topology evidence="1">Peripheral membrane protein</topology>
    </subcellularLocation>
</comment>
<dbReference type="Pfam" id="PF00005">
    <property type="entry name" value="ABC_tran"/>
    <property type="match status" value="2"/>
</dbReference>
<keyword evidence="6 9" id="KW-0067">ATP-binding</keyword>
<gene>
    <name evidence="9" type="ORF">BJ989_000228</name>
</gene>
<dbReference type="PANTHER" id="PTHR43297">
    <property type="entry name" value="OLIGOPEPTIDE TRANSPORT ATP-BINDING PROTEIN APPD"/>
    <property type="match status" value="1"/>
</dbReference>
<dbReference type="InterPro" id="IPR003593">
    <property type="entry name" value="AAA+_ATPase"/>
</dbReference>
<dbReference type="PANTHER" id="PTHR43297:SF7">
    <property type="entry name" value="D,D-DIPEPTIDE TRANSPORT ATP-BINDING PROTEIN DDPD-RELATED"/>
    <property type="match status" value="1"/>
</dbReference>
<proteinExistence type="inferred from homology"/>
<keyword evidence="10" id="KW-1185">Reference proteome</keyword>
<dbReference type="GO" id="GO:0016887">
    <property type="term" value="F:ATP hydrolysis activity"/>
    <property type="evidence" value="ECO:0007669"/>
    <property type="project" value="InterPro"/>
</dbReference>
<comment type="caution">
    <text evidence="9">The sequence shown here is derived from an EMBL/GenBank/DDBJ whole genome shotgun (WGS) entry which is preliminary data.</text>
</comment>
<reference evidence="9 10" key="1">
    <citation type="submission" date="2020-07" db="EMBL/GenBank/DDBJ databases">
        <title>Sequencing the genomes of 1000 actinobacteria strains.</title>
        <authorList>
            <person name="Klenk H.-P."/>
        </authorList>
    </citation>
    <scope>NUCLEOTIDE SEQUENCE [LARGE SCALE GENOMIC DNA]</scope>
    <source>
        <strain evidence="9 10">DSM 24552</strain>
    </source>
</reference>
<name>A0A7Y9UR32_9ACTN</name>
<dbReference type="GO" id="GO:0005524">
    <property type="term" value="F:ATP binding"/>
    <property type="evidence" value="ECO:0007669"/>
    <property type="project" value="UniProtKB-KW"/>
</dbReference>
<dbReference type="InterPro" id="IPR027417">
    <property type="entry name" value="P-loop_NTPase"/>
</dbReference>
<evidence type="ECO:0000313" key="10">
    <source>
        <dbReference type="Proteomes" id="UP000544110"/>
    </source>
</evidence>
<dbReference type="InterPro" id="IPR017871">
    <property type="entry name" value="ABC_transporter-like_CS"/>
</dbReference>
<accession>A0A7Y9UR32</accession>
<dbReference type="Gene3D" id="3.40.50.300">
    <property type="entry name" value="P-loop containing nucleotide triphosphate hydrolases"/>
    <property type="match status" value="2"/>
</dbReference>
<dbReference type="RefSeq" id="WP_179516656.1">
    <property type="nucleotide sequence ID" value="NZ_JACCAC010000001.1"/>
</dbReference>
<protein>
    <submittedName>
        <fullName evidence="9">Peptide/nickel transport system ATP-binding protein</fullName>
    </submittedName>
</protein>
<evidence type="ECO:0000256" key="7">
    <source>
        <dbReference type="ARBA" id="ARBA00023136"/>
    </source>
</evidence>
<organism evidence="9 10">
    <name type="scientific">Nocardioides perillae</name>
    <dbReference type="NCBI Taxonomy" id="1119534"/>
    <lineage>
        <taxon>Bacteria</taxon>
        <taxon>Bacillati</taxon>
        <taxon>Actinomycetota</taxon>
        <taxon>Actinomycetes</taxon>
        <taxon>Propionibacteriales</taxon>
        <taxon>Nocardioidaceae</taxon>
        <taxon>Nocardioides</taxon>
    </lineage>
</organism>
<evidence type="ECO:0000256" key="5">
    <source>
        <dbReference type="ARBA" id="ARBA00022741"/>
    </source>
</evidence>
<evidence type="ECO:0000259" key="8">
    <source>
        <dbReference type="PROSITE" id="PS50893"/>
    </source>
</evidence>
<keyword evidence="3" id="KW-0813">Transport</keyword>
<dbReference type="AlphaFoldDB" id="A0A7Y9UR32"/>
<evidence type="ECO:0000256" key="3">
    <source>
        <dbReference type="ARBA" id="ARBA00022448"/>
    </source>
</evidence>
<dbReference type="PROSITE" id="PS00211">
    <property type="entry name" value="ABC_TRANSPORTER_1"/>
    <property type="match status" value="1"/>
</dbReference>
<dbReference type="SUPFAM" id="SSF52540">
    <property type="entry name" value="P-loop containing nucleoside triphosphate hydrolases"/>
    <property type="match status" value="2"/>
</dbReference>
<keyword evidence="4" id="KW-1003">Cell membrane</keyword>
<evidence type="ECO:0000256" key="4">
    <source>
        <dbReference type="ARBA" id="ARBA00022475"/>
    </source>
</evidence>
<dbReference type="PROSITE" id="PS50893">
    <property type="entry name" value="ABC_TRANSPORTER_2"/>
    <property type="match status" value="2"/>
</dbReference>
<dbReference type="GO" id="GO:0005886">
    <property type="term" value="C:plasma membrane"/>
    <property type="evidence" value="ECO:0007669"/>
    <property type="project" value="UniProtKB-SubCell"/>
</dbReference>
<evidence type="ECO:0000256" key="1">
    <source>
        <dbReference type="ARBA" id="ARBA00004202"/>
    </source>
</evidence>
<feature type="domain" description="ABC transporter" evidence="8">
    <location>
        <begin position="285"/>
        <end position="484"/>
    </location>
</feature>
<comment type="similarity">
    <text evidence="2">Belongs to the ABC transporter superfamily.</text>
</comment>
<dbReference type="InterPro" id="IPR003439">
    <property type="entry name" value="ABC_transporter-like_ATP-bd"/>
</dbReference>
<feature type="domain" description="ABC transporter" evidence="8">
    <location>
        <begin position="13"/>
        <end position="258"/>
    </location>
</feature>
<dbReference type="SMART" id="SM00382">
    <property type="entry name" value="AAA"/>
    <property type="match status" value="2"/>
</dbReference>
<dbReference type="InterPro" id="IPR050388">
    <property type="entry name" value="ABC_Ni/Peptide_Import"/>
</dbReference>
<evidence type="ECO:0000256" key="6">
    <source>
        <dbReference type="ARBA" id="ARBA00022840"/>
    </source>
</evidence>
<dbReference type="Proteomes" id="UP000544110">
    <property type="component" value="Unassembled WGS sequence"/>
</dbReference>
<evidence type="ECO:0000313" key="9">
    <source>
        <dbReference type="EMBL" id="NYG53924.1"/>
    </source>
</evidence>